<sequence>MRILMKNRGLSKPPGFSLLELKGRVHVFLVGDREHPQHEKVYAYLEELSVKLQMAGYVPNMTSDLHDVEDEEKGLTLRVHSEKIAVAFGVMNSVPGSTIQVIKNLRICGDCHTTIKLISKIVNREIVVRDAKRFHHFKDGSCSCGDYW</sequence>
<reference evidence="3" key="1">
    <citation type="submission" date="2015-12" db="EMBL/GenBank/DDBJ databases">
        <title>Gene expression during late stages of embryo sac development: a critical building block for successful pollen-pistil interactions.</title>
        <authorList>
            <person name="Liu Y."/>
            <person name="Joly V."/>
            <person name="Sabar M."/>
            <person name="Matton D.P."/>
        </authorList>
    </citation>
    <scope>NUCLEOTIDE SEQUENCE</scope>
</reference>
<feature type="domain" description="DYW" evidence="2">
    <location>
        <begin position="56"/>
        <end position="148"/>
    </location>
</feature>
<evidence type="ECO:0000259" key="2">
    <source>
        <dbReference type="Pfam" id="PF14432"/>
    </source>
</evidence>
<dbReference type="GO" id="GO:0008270">
    <property type="term" value="F:zinc ion binding"/>
    <property type="evidence" value="ECO:0007669"/>
    <property type="project" value="InterPro"/>
</dbReference>
<dbReference type="AlphaFoldDB" id="A0A0V0H8Q5"/>
<name>A0A0V0H8Q5_SOLCH</name>
<dbReference type="Pfam" id="PF14432">
    <property type="entry name" value="DYW_deaminase"/>
    <property type="match status" value="1"/>
</dbReference>
<proteinExistence type="inferred from homology"/>
<organism evidence="3">
    <name type="scientific">Solanum chacoense</name>
    <name type="common">Chaco potato</name>
    <dbReference type="NCBI Taxonomy" id="4108"/>
    <lineage>
        <taxon>Eukaryota</taxon>
        <taxon>Viridiplantae</taxon>
        <taxon>Streptophyta</taxon>
        <taxon>Embryophyta</taxon>
        <taxon>Tracheophyta</taxon>
        <taxon>Spermatophyta</taxon>
        <taxon>Magnoliopsida</taxon>
        <taxon>eudicotyledons</taxon>
        <taxon>Gunneridae</taxon>
        <taxon>Pentapetalae</taxon>
        <taxon>asterids</taxon>
        <taxon>lamiids</taxon>
        <taxon>Solanales</taxon>
        <taxon>Solanaceae</taxon>
        <taxon>Solanoideae</taxon>
        <taxon>Solaneae</taxon>
        <taxon>Solanum</taxon>
    </lineage>
</organism>
<protein>
    <submittedName>
        <fullName evidence="3">Putative ovule protein</fullName>
    </submittedName>
</protein>
<comment type="similarity">
    <text evidence="1">Belongs to the PPR family. PCMP-H subfamily.</text>
</comment>
<evidence type="ECO:0000256" key="1">
    <source>
        <dbReference type="ARBA" id="ARBA00006643"/>
    </source>
</evidence>
<accession>A0A0V0H8Q5</accession>
<evidence type="ECO:0000313" key="3">
    <source>
        <dbReference type="EMBL" id="JAP16708.1"/>
    </source>
</evidence>
<dbReference type="InterPro" id="IPR032867">
    <property type="entry name" value="DYW_dom"/>
</dbReference>
<dbReference type="EMBL" id="GEDG01023478">
    <property type="protein sequence ID" value="JAP16708.1"/>
    <property type="molecule type" value="Transcribed_RNA"/>
</dbReference>